<protein>
    <submittedName>
        <fullName evidence="3">Glucose 1-dehydrogenase</fullName>
        <ecNumber evidence="3">1.1.1.47</ecNumber>
    </submittedName>
</protein>
<sequence>MGTLSGRVAVVTGAGIGIGKGIALALAQQGAAVMINYAHSEQQAQETVEEIKRLGGNAAALKSDLHHVSECQHLIDTTVQTFGGLDILVNNAGVTRADNFLNINEETYNDVFNLNMRGYFFCAQQAVPHMLKRGGGNIINITSVHGYAGFTRHSVYAATKGAINAFTRELAIELAPQRIRVNAIGPGVIEVPRYFDIPNYTADFGDTLSPWGRTGRPEDVASAVTFLVSDAADFITGQILYVDGGVTARMSLWWDQGDKPQ</sequence>
<dbReference type="EMBL" id="CP035758">
    <property type="protein sequence ID" value="QBD77852.1"/>
    <property type="molecule type" value="Genomic_DNA"/>
</dbReference>
<dbReference type="Pfam" id="PF13561">
    <property type="entry name" value="adh_short_C2"/>
    <property type="match status" value="1"/>
</dbReference>
<evidence type="ECO:0000313" key="4">
    <source>
        <dbReference type="Proteomes" id="UP000290365"/>
    </source>
</evidence>
<proteinExistence type="inferred from homology"/>
<evidence type="ECO:0000313" key="3">
    <source>
        <dbReference type="EMBL" id="QBD77852.1"/>
    </source>
</evidence>
<dbReference type="SUPFAM" id="SSF51735">
    <property type="entry name" value="NAD(P)-binding Rossmann-fold domains"/>
    <property type="match status" value="1"/>
</dbReference>
<dbReference type="InterPro" id="IPR036291">
    <property type="entry name" value="NAD(P)-bd_dom_sf"/>
</dbReference>
<keyword evidence="2 3" id="KW-0560">Oxidoreductase</keyword>
<dbReference type="PRINTS" id="PR00081">
    <property type="entry name" value="GDHRDH"/>
</dbReference>
<name>A0A4P6JRL8_KTERU</name>
<dbReference type="OrthoDB" id="125587at2"/>
<dbReference type="Proteomes" id="UP000290365">
    <property type="component" value="Chromosome"/>
</dbReference>
<dbReference type="RefSeq" id="WP_129888905.1">
    <property type="nucleotide sequence ID" value="NZ_CP035758.1"/>
</dbReference>
<dbReference type="CDD" id="cd05233">
    <property type="entry name" value="SDR_c"/>
    <property type="match status" value="1"/>
</dbReference>
<dbReference type="GO" id="GO:0047936">
    <property type="term" value="F:glucose 1-dehydrogenase [NAD(P)+] activity"/>
    <property type="evidence" value="ECO:0007669"/>
    <property type="project" value="UniProtKB-EC"/>
</dbReference>
<comment type="similarity">
    <text evidence="1">Belongs to the short-chain dehydrogenases/reductases (SDR) family.</text>
</comment>
<organism evidence="3 4">
    <name type="scientific">Ktedonosporobacter rubrisoli</name>
    <dbReference type="NCBI Taxonomy" id="2509675"/>
    <lineage>
        <taxon>Bacteria</taxon>
        <taxon>Bacillati</taxon>
        <taxon>Chloroflexota</taxon>
        <taxon>Ktedonobacteria</taxon>
        <taxon>Ktedonobacterales</taxon>
        <taxon>Ktedonosporobacteraceae</taxon>
        <taxon>Ktedonosporobacter</taxon>
    </lineage>
</organism>
<dbReference type="InterPro" id="IPR002347">
    <property type="entry name" value="SDR_fam"/>
</dbReference>
<evidence type="ECO:0000256" key="1">
    <source>
        <dbReference type="ARBA" id="ARBA00006484"/>
    </source>
</evidence>
<keyword evidence="4" id="KW-1185">Reference proteome</keyword>
<dbReference type="AlphaFoldDB" id="A0A4P6JRL8"/>
<accession>A0A4P6JRL8</accession>
<dbReference type="Gene3D" id="3.40.50.720">
    <property type="entry name" value="NAD(P)-binding Rossmann-like Domain"/>
    <property type="match status" value="1"/>
</dbReference>
<dbReference type="NCBIfam" id="NF005559">
    <property type="entry name" value="PRK07231.1"/>
    <property type="match status" value="1"/>
</dbReference>
<dbReference type="PRINTS" id="PR00080">
    <property type="entry name" value="SDRFAMILY"/>
</dbReference>
<dbReference type="PANTHER" id="PTHR43639:SF1">
    <property type="entry name" value="SHORT-CHAIN DEHYDROGENASE_REDUCTASE FAMILY PROTEIN"/>
    <property type="match status" value="1"/>
</dbReference>
<dbReference type="KEGG" id="kbs:EPA93_18385"/>
<dbReference type="FunFam" id="3.40.50.720:FF:000084">
    <property type="entry name" value="Short-chain dehydrogenase reductase"/>
    <property type="match status" value="1"/>
</dbReference>
<dbReference type="EC" id="1.1.1.47" evidence="3"/>
<dbReference type="InterPro" id="IPR020904">
    <property type="entry name" value="Sc_DH/Rdtase_CS"/>
</dbReference>
<reference evidence="3 4" key="1">
    <citation type="submission" date="2019-01" db="EMBL/GenBank/DDBJ databases">
        <title>Ktedonosporobacter rubrisoli SCAWS-G2.</title>
        <authorList>
            <person name="Huang Y."/>
            <person name="Yan B."/>
        </authorList>
    </citation>
    <scope>NUCLEOTIDE SEQUENCE [LARGE SCALE GENOMIC DNA]</scope>
    <source>
        <strain evidence="3 4">SCAWS-G2</strain>
    </source>
</reference>
<dbReference type="PROSITE" id="PS00061">
    <property type="entry name" value="ADH_SHORT"/>
    <property type="match status" value="1"/>
</dbReference>
<dbReference type="PANTHER" id="PTHR43639">
    <property type="entry name" value="OXIDOREDUCTASE, SHORT-CHAIN DEHYDROGENASE/REDUCTASE FAMILY (AFU_ORTHOLOGUE AFUA_5G02870)"/>
    <property type="match status" value="1"/>
</dbReference>
<evidence type="ECO:0000256" key="2">
    <source>
        <dbReference type="ARBA" id="ARBA00023002"/>
    </source>
</evidence>
<gene>
    <name evidence="3" type="ORF">EPA93_18385</name>
</gene>